<dbReference type="PANTHER" id="PTHR30437:SF6">
    <property type="entry name" value="TRANSCRIPTION ELONGATION FACTOR GREB"/>
    <property type="match status" value="1"/>
</dbReference>
<dbReference type="AlphaFoldDB" id="A0A351RBG9"/>
<dbReference type="PANTHER" id="PTHR30437">
    <property type="entry name" value="TRANSCRIPTION ELONGATION FACTOR GREA"/>
    <property type="match status" value="1"/>
</dbReference>
<dbReference type="SUPFAM" id="SSF54534">
    <property type="entry name" value="FKBP-like"/>
    <property type="match status" value="1"/>
</dbReference>
<dbReference type="InterPro" id="IPR023459">
    <property type="entry name" value="Tscrpt_elong_fac_GreA/B_fam"/>
</dbReference>
<dbReference type="InterPro" id="IPR018151">
    <property type="entry name" value="TF_GreA/GreB_CS"/>
</dbReference>
<organism evidence="2 3">
    <name type="scientific">Methylotenera mobilis</name>
    <dbReference type="NCBI Taxonomy" id="359408"/>
    <lineage>
        <taxon>Bacteria</taxon>
        <taxon>Pseudomonadati</taxon>
        <taxon>Pseudomonadota</taxon>
        <taxon>Betaproteobacteria</taxon>
        <taxon>Nitrosomonadales</taxon>
        <taxon>Methylophilaceae</taxon>
        <taxon>Methylotenera</taxon>
    </lineage>
</organism>
<dbReference type="PIRSF" id="PIRSF006092">
    <property type="entry name" value="GreA_GreB"/>
    <property type="match status" value="1"/>
</dbReference>
<protein>
    <submittedName>
        <fullName evidence="2">Transcription elongation factor GreAB</fullName>
    </submittedName>
</protein>
<dbReference type="PROSITE" id="PS00830">
    <property type="entry name" value="GREAB_2"/>
    <property type="match status" value="1"/>
</dbReference>
<comment type="caution">
    <text evidence="2">The sequence shown here is derived from an EMBL/GenBank/DDBJ whole genome shotgun (WGS) entry which is preliminary data.</text>
</comment>
<evidence type="ECO:0000259" key="1">
    <source>
        <dbReference type="Pfam" id="PF01272"/>
    </source>
</evidence>
<keyword evidence="2" id="KW-0648">Protein biosynthesis</keyword>
<dbReference type="Gene3D" id="3.10.50.30">
    <property type="entry name" value="Transcription elongation factor, GreA/GreB, C-terminal domain"/>
    <property type="match status" value="1"/>
</dbReference>
<dbReference type="GO" id="GO:0032784">
    <property type="term" value="P:regulation of DNA-templated transcription elongation"/>
    <property type="evidence" value="ECO:0007669"/>
    <property type="project" value="InterPro"/>
</dbReference>
<dbReference type="GO" id="GO:0070063">
    <property type="term" value="F:RNA polymerase binding"/>
    <property type="evidence" value="ECO:0007669"/>
    <property type="project" value="InterPro"/>
</dbReference>
<reference evidence="2 3" key="1">
    <citation type="journal article" date="2018" name="Nat. Biotechnol.">
        <title>A standardized bacterial taxonomy based on genome phylogeny substantially revises the tree of life.</title>
        <authorList>
            <person name="Parks D.H."/>
            <person name="Chuvochina M."/>
            <person name="Waite D.W."/>
            <person name="Rinke C."/>
            <person name="Skarshewski A."/>
            <person name="Chaumeil P.A."/>
            <person name="Hugenholtz P."/>
        </authorList>
    </citation>
    <scope>NUCLEOTIDE SEQUENCE [LARGE SCALE GENOMIC DNA]</scope>
    <source>
        <strain evidence="2">UBA9958</strain>
    </source>
</reference>
<dbReference type="InterPro" id="IPR036953">
    <property type="entry name" value="GreA/GreB_C_sf"/>
</dbReference>
<feature type="domain" description="Transcription elongation factor GreA/GreB C-terminal" evidence="1">
    <location>
        <begin position="92"/>
        <end position="166"/>
    </location>
</feature>
<dbReference type="GO" id="GO:0003746">
    <property type="term" value="F:translation elongation factor activity"/>
    <property type="evidence" value="ECO:0007669"/>
    <property type="project" value="UniProtKB-KW"/>
</dbReference>
<gene>
    <name evidence="2" type="ORF">DCW48_07395</name>
</gene>
<keyword evidence="2" id="KW-0251">Elongation factor</keyword>
<dbReference type="FunFam" id="3.10.50.30:FF:000001">
    <property type="entry name" value="Transcription elongation factor GreA"/>
    <property type="match status" value="1"/>
</dbReference>
<name>A0A351RBG9_9PROT</name>
<dbReference type="GO" id="GO:0003677">
    <property type="term" value="F:DNA binding"/>
    <property type="evidence" value="ECO:0007669"/>
    <property type="project" value="InterPro"/>
</dbReference>
<dbReference type="GO" id="GO:0006354">
    <property type="term" value="P:DNA-templated transcription elongation"/>
    <property type="evidence" value="ECO:0007669"/>
    <property type="project" value="TreeGrafter"/>
</dbReference>
<evidence type="ECO:0000313" key="3">
    <source>
        <dbReference type="Proteomes" id="UP000264313"/>
    </source>
</evidence>
<proteinExistence type="predicted"/>
<dbReference type="Proteomes" id="UP000264313">
    <property type="component" value="Unassembled WGS sequence"/>
</dbReference>
<dbReference type="InterPro" id="IPR001437">
    <property type="entry name" value="Tscrpt_elong_fac_GreA/B_C"/>
</dbReference>
<sequence length="168" mass="18803">MSRAFVNEERFEQANGKELVERPISEHPNYVTPTGALELQTLEESLIAELNHLKLTAEDTFAKDKVAEIERDLRYVRARLDSAILVDPSKQTHETVLFGATIQVQDDSGAQHTFHIVGEDEADASINKVSWVSPLAKSLIGQKIGDTVIWQRPAGNINLEILDIHYQS</sequence>
<evidence type="ECO:0000313" key="2">
    <source>
        <dbReference type="EMBL" id="HBA09390.1"/>
    </source>
</evidence>
<dbReference type="STRING" id="1132855.GCA_000384255_01765"/>
<dbReference type="Pfam" id="PF01272">
    <property type="entry name" value="GreA_GreB"/>
    <property type="match status" value="1"/>
</dbReference>
<dbReference type="EMBL" id="DNAA01000181">
    <property type="protein sequence ID" value="HBA09390.1"/>
    <property type="molecule type" value="Genomic_DNA"/>
</dbReference>
<accession>A0A351RBG9</accession>